<dbReference type="Gene3D" id="3.20.20.140">
    <property type="entry name" value="Metal-dependent hydrolases"/>
    <property type="match status" value="1"/>
</dbReference>
<dbReference type="InterPro" id="IPR006330">
    <property type="entry name" value="Ado/ade_deaminase"/>
</dbReference>
<keyword evidence="8" id="KW-1185">Reference proteome</keyword>
<reference evidence="7 8" key="1">
    <citation type="journal article" date="2023" name="Commun. Biol.">
        <title>Genome analysis of Parmales, the sister group of diatoms, reveals the evolutionary specialization of diatoms from phago-mixotrophs to photoautotrophs.</title>
        <authorList>
            <person name="Ban H."/>
            <person name="Sato S."/>
            <person name="Yoshikawa S."/>
            <person name="Yamada K."/>
            <person name="Nakamura Y."/>
            <person name="Ichinomiya M."/>
            <person name="Sato N."/>
            <person name="Blanc-Mathieu R."/>
            <person name="Endo H."/>
            <person name="Kuwata A."/>
            <person name="Ogata H."/>
        </authorList>
    </citation>
    <scope>NUCLEOTIDE SEQUENCE [LARGE SCALE GENOMIC DNA]</scope>
</reference>
<keyword evidence="4" id="KW-0660">Purine salvage</keyword>
<evidence type="ECO:0000313" key="7">
    <source>
        <dbReference type="EMBL" id="GMI25646.1"/>
    </source>
</evidence>
<name>A0ABQ6MFZ7_9STRA</name>
<evidence type="ECO:0000256" key="2">
    <source>
        <dbReference type="ARBA" id="ARBA00005058"/>
    </source>
</evidence>
<evidence type="ECO:0000256" key="5">
    <source>
        <dbReference type="ARBA" id="ARBA00022801"/>
    </source>
</evidence>
<dbReference type="EMBL" id="BRYB01001432">
    <property type="protein sequence ID" value="GMI25646.1"/>
    <property type="molecule type" value="Genomic_DNA"/>
</dbReference>
<comment type="caution">
    <text evidence="7">The sequence shown here is derived from an EMBL/GenBank/DDBJ whole genome shotgun (WGS) entry which is preliminary data.</text>
</comment>
<evidence type="ECO:0000313" key="8">
    <source>
        <dbReference type="Proteomes" id="UP001165060"/>
    </source>
</evidence>
<keyword evidence="3" id="KW-0479">Metal-binding</keyword>
<evidence type="ECO:0000256" key="3">
    <source>
        <dbReference type="ARBA" id="ARBA00022723"/>
    </source>
</evidence>
<sequence>MAQRASTLSENSALSFSASTPLSAAESTLSDSLAVLLSSYTVSERSAHSFPPTKFFHDWSLDTIAATPLYSLVSSMPKGGALHLHSGSSGSTDWIVNEGILLDGVHVYMRDSPLEDTCITANTAIPAPCDAPGAQALLPGTIAFFPNSTAVTPGFKPGAEADPVELRSLLTSNAGLKEADSELAWGYFNDVFTRINPIMSYRPFYMEYLQTTFDVHWKDNVQHLEIRALCASGGVGDLFDYGGDGGAVRSYSGQGVIDTYQEALDKFLSHPENEGFSLKLILSSLRVLDPSHIGEDAALAVELKKANPNFVVGFDVVAEEDPNHRTLDYLDEIQAMQKLAADAGVDMSLYFHDGESDDRNNTNMIDAVLLGSKRVGHGFNSYFFPVLFEQMRQNNVVLEVNPISNQVLRYIDNLETHPVNAYIAEGIQVVISSDDPGVFGYTGLTLDMWTALVSFQLDLRELKTLCRNSLEFSGLQGDEKESAMAKWEKDWAAWVDDMNERAGSDWKEL</sequence>
<evidence type="ECO:0000259" key="6">
    <source>
        <dbReference type="Pfam" id="PF00962"/>
    </source>
</evidence>
<dbReference type="Proteomes" id="UP001165060">
    <property type="component" value="Unassembled WGS sequence"/>
</dbReference>
<gene>
    <name evidence="7" type="ORF">TeGR_g544</name>
</gene>
<dbReference type="InterPro" id="IPR001365">
    <property type="entry name" value="A_deaminase_dom"/>
</dbReference>
<dbReference type="InterPro" id="IPR032466">
    <property type="entry name" value="Metal_Hydrolase"/>
</dbReference>
<comment type="cofactor">
    <cofactor evidence="1">
        <name>Zn(2+)</name>
        <dbReference type="ChEBI" id="CHEBI:29105"/>
    </cofactor>
</comment>
<dbReference type="Pfam" id="PF00962">
    <property type="entry name" value="A_deaminase"/>
    <property type="match status" value="1"/>
</dbReference>
<dbReference type="SUPFAM" id="SSF51556">
    <property type="entry name" value="Metallo-dependent hydrolases"/>
    <property type="match status" value="1"/>
</dbReference>
<dbReference type="PANTHER" id="PTHR11409:SF39">
    <property type="entry name" value="ADENOSINE DEAMINASE 2"/>
    <property type="match status" value="1"/>
</dbReference>
<feature type="domain" description="Adenosine deaminase" evidence="6">
    <location>
        <begin position="251"/>
        <end position="482"/>
    </location>
</feature>
<evidence type="ECO:0000256" key="4">
    <source>
        <dbReference type="ARBA" id="ARBA00022726"/>
    </source>
</evidence>
<organism evidence="7 8">
    <name type="scientific">Tetraparma gracilis</name>
    <dbReference type="NCBI Taxonomy" id="2962635"/>
    <lineage>
        <taxon>Eukaryota</taxon>
        <taxon>Sar</taxon>
        <taxon>Stramenopiles</taxon>
        <taxon>Ochrophyta</taxon>
        <taxon>Bolidophyceae</taxon>
        <taxon>Parmales</taxon>
        <taxon>Triparmaceae</taxon>
        <taxon>Tetraparma</taxon>
    </lineage>
</organism>
<protein>
    <recommendedName>
        <fullName evidence="6">Adenosine deaminase domain-containing protein</fullName>
    </recommendedName>
</protein>
<proteinExistence type="predicted"/>
<keyword evidence="5" id="KW-0378">Hydrolase</keyword>
<evidence type="ECO:0000256" key="1">
    <source>
        <dbReference type="ARBA" id="ARBA00001947"/>
    </source>
</evidence>
<accession>A0ABQ6MFZ7</accession>
<dbReference type="PANTHER" id="PTHR11409">
    <property type="entry name" value="ADENOSINE DEAMINASE"/>
    <property type="match status" value="1"/>
</dbReference>
<comment type="pathway">
    <text evidence="2">Purine metabolism; purine nucleoside salvage.</text>
</comment>